<name>A0A3P7IM94_STRVU</name>
<sequence>MGTTFNLDSVDEALKEALKGPTYEEVHRILYGRSHPELEIPKEALAIAEKNNFDLRCYEITAEPEQLRAARNVRVAAIQFSIVLPTSAPVEEQRKAIHQKVATMIDAAAAAGANIVCMHELWSQHYASRDIKFRYLYEGTSLFSYAFRILYSRTSSLDRIC</sequence>
<dbReference type="InterPro" id="IPR036526">
    <property type="entry name" value="C-N_Hydrolase_sf"/>
</dbReference>
<evidence type="ECO:0000313" key="2">
    <source>
        <dbReference type="Proteomes" id="UP000270094"/>
    </source>
</evidence>
<dbReference type="Proteomes" id="UP000270094">
    <property type="component" value="Unassembled WGS sequence"/>
</dbReference>
<dbReference type="InterPro" id="IPR050345">
    <property type="entry name" value="Aliph_Amidase/BUP"/>
</dbReference>
<dbReference type="PANTHER" id="PTHR43674:SF2">
    <property type="entry name" value="BETA-UREIDOPROPIONASE"/>
    <property type="match status" value="1"/>
</dbReference>
<dbReference type="EMBL" id="UYYB01007380">
    <property type="protein sequence ID" value="VDM68029.1"/>
    <property type="molecule type" value="Genomic_DNA"/>
</dbReference>
<dbReference type="AlphaFoldDB" id="A0A3P7IM94"/>
<gene>
    <name evidence="1" type="ORF">SVUK_LOCUS3027</name>
</gene>
<dbReference type="SUPFAM" id="SSF56317">
    <property type="entry name" value="Carbon-nitrogen hydrolase"/>
    <property type="match status" value="1"/>
</dbReference>
<dbReference type="GO" id="GO:0033396">
    <property type="term" value="P:beta-alanine biosynthetic process via 3-ureidopropionate"/>
    <property type="evidence" value="ECO:0007669"/>
    <property type="project" value="TreeGrafter"/>
</dbReference>
<protein>
    <recommendedName>
        <fullName evidence="3">CN hydrolase domain-containing protein</fullName>
    </recommendedName>
</protein>
<reference evidence="1 2" key="1">
    <citation type="submission" date="2018-11" db="EMBL/GenBank/DDBJ databases">
        <authorList>
            <consortium name="Pathogen Informatics"/>
        </authorList>
    </citation>
    <scope>NUCLEOTIDE SEQUENCE [LARGE SCALE GENOMIC DNA]</scope>
</reference>
<evidence type="ECO:0008006" key="3">
    <source>
        <dbReference type="Google" id="ProtNLM"/>
    </source>
</evidence>
<evidence type="ECO:0000313" key="1">
    <source>
        <dbReference type="EMBL" id="VDM68029.1"/>
    </source>
</evidence>
<keyword evidence="2" id="KW-1185">Reference proteome</keyword>
<accession>A0A3P7IM94</accession>
<dbReference type="Gene3D" id="3.60.110.10">
    <property type="entry name" value="Carbon-nitrogen hydrolase"/>
    <property type="match status" value="1"/>
</dbReference>
<dbReference type="GO" id="GO:0003837">
    <property type="term" value="F:beta-ureidopropionase activity"/>
    <property type="evidence" value="ECO:0007669"/>
    <property type="project" value="TreeGrafter"/>
</dbReference>
<organism evidence="1 2">
    <name type="scientific">Strongylus vulgaris</name>
    <name type="common">Blood worm</name>
    <dbReference type="NCBI Taxonomy" id="40348"/>
    <lineage>
        <taxon>Eukaryota</taxon>
        <taxon>Metazoa</taxon>
        <taxon>Ecdysozoa</taxon>
        <taxon>Nematoda</taxon>
        <taxon>Chromadorea</taxon>
        <taxon>Rhabditida</taxon>
        <taxon>Rhabditina</taxon>
        <taxon>Rhabditomorpha</taxon>
        <taxon>Strongyloidea</taxon>
        <taxon>Strongylidae</taxon>
        <taxon>Strongylus</taxon>
    </lineage>
</organism>
<dbReference type="PANTHER" id="PTHR43674">
    <property type="entry name" value="NITRILASE C965.09-RELATED"/>
    <property type="match status" value="1"/>
</dbReference>
<proteinExistence type="predicted"/>
<dbReference type="OrthoDB" id="412018at2759"/>